<dbReference type="EMBL" id="NHTK01005921">
    <property type="protein sequence ID" value="PPQ71281.1"/>
    <property type="molecule type" value="Genomic_DNA"/>
</dbReference>
<dbReference type="SUPFAM" id="SSF48371">
    <property type="entry name" value="ARM repeat"/>
    <property type="match status" value="1"/>
</dbReference>
<evidence type="ECO:0000256" key="1">
    <source>
        <dbReference type="SAM" id="Phobius"/>
    </source>
</evidence>
<protein>
    <recommendedName>
        <fullName evidence="2">DUF6535 domain-containing protein</fullName>
    </recommendedName>
</protein>
<keyword evidence="1" id="KW-0812">Transmembrane</keyword>
<dbReference type="InParanoid" id="A0A409VYH3"/>
<sequence length="861" mass="95818">MSLPSNAQTRRLSRASTFFSDTQSAFEPESFVRLDEPGLEATEDARVWHLYNEESSKVDKAMMEGCNRNIDALLVFTGLFSAVLTTFIIQSYQQMLPNSTDTTNLLLTQFLLTLTTPNASTIATISQILKSSNGSEPSAIEIRWVNGLWFAALSCSLSAALISMLAKQWLQMVPSYSGSPRYRARQRQQRHMQLRKWHVFTLINSLPILLHAALLLFFAGLIVLLWSGDLAITLATFIIVALAYAFYLGSMWVSLIYPECPYQHPISGQLRAFLENRQPPPASISDLEKNVQERHLPSRVNLTSNVQDPGDVLDAHSIVWLLRQCSNEESIVITLQAIGGLPRTFTAFDILRNAGTIPRVLDRLSACFHHDSSSFDKECQIVDAQAAEKYCRAWMRLTSGTSATLPNGLLGQLTKSLSMERDPHVNAIVTCLAALDSLDSWTAQVELVNKLATLTSKNAILPSTERWLLDTFLECSLSWELHALSINDVTTTAIPVLLELLQRPTKPDSISQAVRDTVSSLLYVLTTRNNNDLLALIKTQDSVFVPDTYHKTLVPALSVMIEHPERFNIQSSQLEFVVLEFVKVASTSARTSGRLPQGVRRGARHALCKLYLDGHLPTPRVSESMLTEILQILHPPDSIPSEQHPPLTKALLLTISSCSEAPVGISALQLLEHLLEGGGTDVLQTFIENRGVAVLLRRAHTGETDSRVLQFAAIRTLCVFLRRLMVKSSKRYNIAPWTLDSMNDANLDTRSEKSSSSSPDSAVVTEQLDQLFKSDFFPTLLSIIGGRRWPLPEVAEVWMPALVLVCEARPEEPIWRSVVSMFRGFAERNAHGMDEQTLLDLVERMEGVLDLGGEIDILTYG</sequence>
<feature type="transmembrane region" description="Helical" evidence="1">
    <location>
        <begin position="72"/>
        <end position="92"/>
    </location>
</feature>
<dbReference type="InterPro" id="IPR011989">
    <property type="entry name" value="ARM-like"/>
</dbReference>
<dbReference type="OrthoDB" id="3185525at2759"/>
<feature type="transmembrane region" description="Helical" evidence="1">
    <location>
        <begin position="232"/>
        <end position="257"/>
    </location>
</feature>
<name>A0A409VYH3_9AGAR</name>
<reference evidence="3 4" key="1">
    <citation type="journal article" date="2018" name="Evol. Lett.">
        <title>Horizontal gene cluster transfer increased hallucinogenic mushroom diversity.</title>
        <authorList>
            <person name="Reynolds H.T."/>
            <person name="Vijayakumar V."/>
            <person name="Gluck-Thaler E."/>
            <person name="Korotkin H.B."/>
            <person name="Matheny P.B."/>
            <person name="Slot J.C."/>
        </authorList>
    </citation>
    <scope>NUCLEOTIDE SEQUENCE [LARGE SCALE GENOMIC DNA]</scope>
    <source>
        <strain evidence="3 4">2629</strain>
    </source>
</reference>
<keyword evidence="4" id="KW-1185">Reference proteome</keyword>
<proteinExistence type="predicted"/>
<evidence type="ECO:0000313" key="3">
    <source>
        <dbReference type="EMBL" id="PPQ71281.1"/>
    </source>
</evidence>
<keyword evidence="1" id="KW-0472">Membrane</keyword>
<evidence type="ECO:0000259" key="2">
    <source>
        <dbReference type="Pfam" id="PF20153"/>
    </source>
</evidence>
<feature type="transmembrane region" description="Helical" evidence="1">
    <location>
        <begin position="197"/>
        <end position="226"/>
    </location>
</feature>
<comment type="caution">
    <text evidence="3">The sequence shown here is derived from an EMBL/GenBank/DDBJ whole genome shotgun (WGS) entry which is preliminary data.</text>
</comment>
<dbReference type="AlphaFoldDB" id="A0A409VYH3"/>
<feature type="domain" description="DUF6535" evidence="2">
    <location>
        <begin position="48"/>
        <end position="227"/>
    </location>
</feature>
<gene>
    <name evidence="3" type="ORF">CVT24_012335</name>
</gene>
<dbReference type="Proteomes" id="UP000284842">
    <property type="component" value="Unassembled WGS sequence"/>
</dbReference>
<dbReference type="Pfam" id="PF20153">
    <property type="entry name" value="DUF6535"/>
    <property type="match status" value="1"/>
</dbReference>
<organism evidence="3 4">
    <name type="scientific">Panaeolus cyanescens</name>
    <dbReference type="NCBI Taxonomy" id="181874"/>
    <lineage>
        <taxon>Eukaryota</taxon>
        <taxon>Fungi</taxon>
        <taxon>Dikarya</taxon>
        <taxon>Basidiomycota</taxon>
        <taxon>Agaricomycotina</taxon>
        <taxon>Agaricomycetes</taxon>
        <taxon>Agaricomycetidae</taxon>
        <taxon>Agaricales</taxon>
        <taxon>Agaricineae</taxon>
        <taxon>Galeropsidaceae</taxon>
        <taxon>Panaeolus</taxon>
    </lineage>
</organism>
<accession>A0A409VYH3</accession>
<keyword evidence="1" id="KW-1133">Transmembrane helix</keyword>
<evidence type="ECO:0000313" key="4">
    <source>
        <dbReference type="Proteomes" id="UP000284842"/>
    </source>
</evidence>
<dbReference type="STRING" id="181874.A0A409VYH3"/>
<dbReference type="Gene3D" id="1.25.10.10">
    <property type="entry name" value="Leucine-rich Repeat Variant"/>
    <property type="match status" value="1"/>
</dbReference>
<dbReference type="InterPro" id="IPR016024">
    <property type="entry name" value="ARM-type_fold"/>
</dbReference>
<feature type="transmembrane region" description="Helical" evidence="1">
    <location>
        <begin position="147"/>
        <end position="166"/>
    </location>
</feature>
<dbReference type="InterPro" id="IPR045338">
    <property type="entry name" value="DUF6535"/>
</dbReference>